<evidence type="ECO:0000313" key="3">
    <source>
        <dbReference type="Proteomes" id="UP000789570"/>
    </source>
</evidence>
<dbReference type="InterPro" id="IPR036561">
    <property type="entry name" value="MAM33_sf"/>
</dbReference>
<keyword evidence="3" id="KW-1185">Reference proteome</keyword>
<proteinExistence type="predicted"/>
<dbReference type="PANTHER" id="PTHR10826">
    <property type="entry name" value="COMPLEMENT COMPONENT 1"/>
    <property type="match status" value="1"/>
</dbReference>
<dbReference type="GO" id="GO:0042256">
    <property type="term" value="P:cytosolic ribosome assembly"/>
    <property type="evidence" value="ECO:0007669"/>
    <property type="project" value="TreeGrafter"/>
</dbReference>
<comment type="caution">
    <text evidence="2">The sequence shown here is derived from an EMBL/GenBank/DDBJ whole genome shotgun (WGS) entry which is preliminary data.</text>
</comment>
<dbReference type="Pfam" id="PF02330">
    <property type="entry name" value="MAM33"/>
    <property type="match status" value="1"/>
</dbReference>
<evidence type="ECO:0000256" key="1">
    <source>
        <dbReference type="SAM" id="MobiDB-lite"/>
    </source>
</evidence>
<dbReference type="Proteomes" id="UP000789570">
    <property type="component" value="Unassembled WGS sequence"/>
</dbReference>
<name>A0A9N9BYG1_9GLOM</name>
<accession>A0A9N9BYG1</accession>
<dbReference type="PANTHER" id="PTHR10826:SF1">
    <property type="entry name" value="COMPLEMENT COMPONENT 1 Q SUBCOMPONENT-BINDING PROTEIN, MITOCHONDRIAL"/>
    <property type="match status" value="1"/>
</dbReference>
<evidence type="ECO:0000313" key="2">
    <source>
        <dbReference type="EMBL" id="CAG8581494.1"/>
    </source>
</evidence>
<dbReference type="InterPro" id="IPR003428">
    <property type="entry name" value="MAM33"/>
</dbReference>
<feature type="compositionally biased region" description="Acidic residues" evidence="1">
    <location>
        <begin position="151"/>
        <end position="177"/>
    </location>
</feature>
<organism evidence="2 3">
    <name type="scientific">Funneliformis caledonium</name>
    <dbReference type="NCBI Taxonomy" id="1117310"/>
    <lineage>
        <taxon>Eukaryota</taxon>
        <taxon>Fungi</taxon>
        <taxon>Fungi incertae sedis</taxon>
        <taxon>Mucoromycota</taxon>
        <taxon>Glomeromycotina</taxon>
        <taxon>Glomeromycetes</taxon>
        <taxon>Glomerales</taxon>
        <taxon>Glomeraceae</taxon>
        <taxon>Funneliformis</taxon>
    </lineage>
</organism>
<dbReference type="Gene3D" id="3.10.280.10">
    <property type="entry name" value="Mitochondrial glycoprotein"/>
    <property type="match status" value="1"/>
</dbReference>
<dbReference type="EMBL" id="CAJVPQ010002053">
    <property type="protein sequence ID" value="CAG8581494.1"/>
    <property type="molecule type" value="Genomic_DNA"/>
</dbReference>
<reference evidence="2" key="1">
    <citation type="submission" date="2021-06" db="EMBL/GenBank/DDBJ databases">
        <authorList>
            <person name="Kallberg Y."/>
            <person name="Tangrot J."/>
            <person name="Rosling A."/>
        </authorList>
    </citation>
    <scope>NUCLEOTIDE SEQUENCE</scope>
    <source>
        <strain evidence="2">UK204</strain>
    </source>
</reference>
<dbReference type="AlphaFoldDB" id="A0A9N9BYG1"/>
<dbReference type="OrthoDB" id="278212at2759"/>
<gene>
    <name evidence="2" type="ORF">FCALED_LOCUS7619</name>
</gene>
<dbReference type="SUPFAM" id="SSF54529">
    <property type="entry name" value="Mitochondrial glycoprotein MAM33-like"/>
    <property type="match status" value="1"/>
</dbReference>
<dbReference type="GO" id="GO:0005759">
    <property type="term" value="C:mitochondrial matrix"/>
    <property type="evidence" value="ECO:0007669"/>
    <property type="project" value="InterPro"/>
</dbReference>
<sequence length="294" mass="33933">MTHDREIITLFRTSLLRSIRPVYTLAKVSKTLTVTLANRTAPTRLNFSLPISRRFTATGFRLNAVPVPKDIQVDKELAAKLEEELKYEKENELQKEPEFIKNFLAKNPFKIEDKPGINEVALTRTFGNEKIRLLFDINTADQQTEPLSFPGDEDEVEAESENAPTEEETDDENEDEQSLPVRCSITIEKTGKGALTFESIIADGVFLINYVSYYRDANLANEWTAEADWKRRGFYPGPQFETLDNDVQVLFEKYLEERGVNTAVAVFIPNYVEYKEQKEYMSWLEKVYKFIESP</sequence>
<feature type="region of interest" description="Disordered" evidence="1">
    <location>
        <begin position="143"/>
        <end position="178"/>
    </location>
</feature>
<protein>
    <submittedName>
        <fullName evidence="2">10504_t:CDS:1</fullName>
    </submittedName>
</protein>